<dbReference type="AlphaFoldDB" id="A0A0B5HRY6"/>
<dbReference type="GO" id="GO:0020037">
    <property type="term" value="F:heme binding"/>
    <property type="evidence" value="ECO:0007669"/>
    <property type="project" value="InterPro"/>
</dbReference>
<comment type="similarity">
    <text evidence="1 2">Belongs to the cytochrome P450 family.</text>
</comment>
<keyword evidence="3" id="KW-0472">Membrane</keyword>
<organism evidence="4 5">
    <name type="scientific">Streptomyces vietnamensis</name>
    <dbReference type="NCBI Taxonomy" id="362257"/>
    <lineage>
        <taxon>Bacteria</taxon>
        <taxon>Bacillati</taxon>
        <taxon>Actinomycetota</taxon>
        <taxon>Actinomycetes</taxon>
        <taxon>Kitasatosporales</taxon>
        <taxon>Streptomycetaceae</taxon>
        <taxon>Streptomyces</taxon>
    </lineage>
</organism>
<evidence type="ECO:0000256" key="2">
    <source>
        <dbReference type="RuleBase" id="RU000461"/>
    </source>
</evidence>
<proteinExistence type="inferred from homology"/>
<dbReference type="HOGENOM" id="CLU_033716_1_1_11"/>
<dbReference type="InterPro" id="IPR017972">
    <property type="entry name" value="Cyt_P450_CS"/>
</dbReference>
<dbReference type="Proteomes" id="UP000031774">
    <property type="component" value="Chromosome"/>
</dbReference>
<dbReference type="InterPro" id="IPR001128">
    <property type="entry name" value="Cyt_P450"/>
</dbReference>
<keyword evidence="2" id="KW-0503">Monooxygenase</keyword>
<dbReference type="PANTHER" id="PTHR46696">
    <property type="entry name" value="P450, PUTATIVE (EUROFUNG)-RELATED"/>
    <property type="match status" value="1"/>
</dbReference>
<dbReference type="EMBL" id="CP010407">
    <property type="protein sequence ID" value="AJF64830.1"/>
    <property type="molecule type" value="Genomic_DNA"/>
</dbReference>
<dbReference type="STRING" id="362257.SVTN_10710"/>
<name>A0A0B5HRY6_9ACTN</name>
<gene>
    <name evidence="4" type="ORF">SVTN_10710</name>
</gene>
<evidence type="ECO:0000313" key="4">
    <source>
        <dbReference type="EMBL" id="AJF64830.1"/>
    </source>
</evidence>
<keyword evidence="3" id="KW-0812">Transmembrane</keyword>
<evidence type="ECO:0000313" key="5">
    <source>
        <dbReference type="Proteomes" id="UP000031774"/>
    </source>
</evidence>
<accession>A0A0B5HRY6</accession>
<dbReference type="GO" id="GO:0004497">
    <property type="term" value="F:monooxygenase activity"/>
    <property type="evidence" value="ECO:0007669"/>
    <property type="project" value="UniProtKB-KW"/>
</dbReference>
<evidence type="ECO:0000256" key="1">
    <source>
        <dbReference type="ARBA" id="ARBA00010617"/>
    </source>
</evidence>
<dbReference type="SUPFAM" id="SSF48264">
    <property type="entry name" value="Cytochrome P450"/>
    <property type="match status" value="1"/>
</dbReference>
<dbReference type="Pfam" id="PF00067">
    <property type="entry name" value="p450"/>
    <property type="match status" value="1"/>
</dbReference>
<keyword evidence="2" id="KW-0479">Metal-binding</keyword>
<dbReference type="RefSeq" id="WP_041128879.1">
    <property type="nucleotide sequence ID" value="NZ_CP010407.1"/>
</dbReference>
<dbReference type="PRINTS" id="PR00359">
    <property type="entry name" value="BP450"/>
</dbReference>
<dbReference type="PANTHER" id="PTHR46696:SF1">
    <property type="entry name" value="CYTOCHROME P450 YJIB-RELATED"/>
    <property type="match status" value="1"/>
</dbReference>
<keyword evidence="2" id="KW-0349">Heme</keyword>
<reference evidence="4 5" key="1">
    <citation type="submission" date="2014-12" db="EMBL/GenBank/DDBJ databases">
        <title>Complete genome sequence of Streptomyces vietnamensis strain GIMV4.0001, a genetic manipulable producer of the benzoisochromanequinone antibiotic granaticin.</title>
        <authorList>
            <person name="Deng M.R."/>
            <person name="Guo J."/>
            <person name="Ma L.Y."/>
            <person name="Feng G.D."/>
            <person name="Mo C.Y."/>
            <person name="Zhu H.H."/>
        </authorList>
    </citation>
    <scope>NUCLEOTIDE SEQUENCE [LARGE SCALE GENOMIC DNA]</scope>
    <source>
        <strain evidence="5">GIMV4.0001</strain>
    </source>
</reference>
<dbReference type="GO" id="GO:0016705">
    <property type="term" value="F:oxidoreductase activity, acting on paired donors, with incorporation or reduction of molecular oxygen"/>
    <property type="evidence" value="ECO:0007669"/>
    <property type="project" value="InterPro"/>
</dbReference>
<protein>
    <submittedName>
        <fullName evidence="4">Cytochrome P450</fullName>
    </submittedName>
</protein>
<keyword evidence="5" id="KW-1185">Reference proteome</keyword>
<dbReference type="KEGG" id="svt:SVTN_10710"/>
<dbReference type="GO" id="GO:0005506">
    <property type="term" value="F:iron ion binding"/>
    <property type="evidence" value="ECO:0007669"/>
    <property type="project" value="InterPro"/>
</dbReference>
<dbReference type="PROSITE" id="PS00086">
    <property type="entry name" value="CYTOCHROME_P450"/>
    <property type="match status" value="1"/>
</dbReference>
<evidence type="ECO:0000256" key="3">
    <source>
        <dbReference type="SAM" id="Phobius"/>
    </source>
</evidence>
<keyword evidence="3" id="KW-1133">Transmembrane helix</keyword>
<dbReference type="InterPro" id="IPR036396">
    <property type="entry name" value="Cyt_P450_sf"/>
</dbReference>
<feature type="transmembrane region" description="Helical" evidence="3">
    <location>
        <begin position="222"/>
        <end position="247"/>
    </location>
</feature>
<keyword evidence="2" id="KW-0560">Oxidoreductase</keyword>
<dbReference type="Gene3D" id="1.10.630.10">
    <property type="entry name" value="Cytochrome P450"/>
    <property type="match status" value="1"/>
</dbReference>
<keyword evidence="2" id="KW-0408">Iron</keyword>
<dbReference type="InterPro" id="IPR002397">
    <property type="entry name" value="Cyt_P450_B"/>
</dbReference>
<sequence>MSVAVETLPAFPFDWDGTRLPSEVAALRTEPVRKVRTIAGAEAWLISSYELCKQVLEDPRFSLKDTSAPGAPRQYALTIPPHVVNNMGNITGAGLRKAVMKAINPKAPGLEEWLRARAGSLVDALVAEGAPGELRGGYADPYSAGLHCRMLGIPEEDGPRLLRSLDVAFMNAPREIEAARLNWDRDITYMTERLDDPATGGLMAELAALREDPDYAHLTDEMLATVGVTLFGAGVISTAGFLTMALVSVLTRPDVREALTAGGAHGVSGAMDELLRVNLSIGDGLPRLALEDVRLGDVDVRAGELVLVLVEAANHDPERFPDPLAFRPDRENAAEHLSFGGGRHYCPATALGKRHAEIALETLLDRLPELRLAVPVEQLVWRTNFMKRLPERLPVAW</sequence>